<name>A0A1I4HP92_9BACI</name>
<dbReference type="GO" id="GO:0000155">
    <property type="term" value="F:phosphorelay sensor kinase activity"/>
    <property type="evidence" value="ECO:0007669"/>
    <property type="project" value="InterPro"/>
</dbReference>
<feature type="domain" description="Histidine kinase" evidence="10">
    <location>
        <begin position="471"/>
        <end position="574"/>
    </location>
</feature>
<dbReference type="PANTHER" id="PTHR34220">
    <property type="entry name" value="SENSOR HISTIDINE KINASE YPDA"/>
    <property type="match status" value="1"/>
</dbReference>
<dbReference type="PRINTS" id="PR00344">
    <property type="entry name" value="BCTRLSENSOR"/>
</dbReference>
<keyword evidence="9" id="KW-0812">Transmembrane</keyword>
<keyword evidence="3" id="KW-0808">Transferase</keyword>
<dbReference type="GO" id="GO:0016020">
    <property type="term" value="C:membrane"/>
    <property type="evidence" value="ECO:0007669"/>
    <property type="project" value="InterPro"/>
</dbReference>
<keyword evidence="4" id="KW-0547">Nucleotide-binding</keyword>
<dbReference type="EMBL" id="FOTR01000001">
    <property type="protein sequence ID" value="SFL43914.1"/>
    <property type="molecule type" value="Genomic_DNA"/>
</dbReference>
<dbReference type="Pfam" id="PF06580">
    <property type="entry name" value="His_kinase"/>
    <property type="match status" value="1"/>
</dbReference>
<dbReference type="InterPro" id="IPR004358">
    <property type="entry name" value="Sig_transdc_His_kin-like_C"/>
</dbReference>
<dbReference type="SMART" id="SM00387">
    <property type="entry name" value="HATPase_c"/>
    <property type="match status" value="1"/>
</dbReference>
<evidence type="ECO:0000256" key="9">
    <source>
        <dbReference type="SAM" id="Phobius"/>
    </source>
</evidence>
<evidence type="ECO:0000256" key="4">
    <source>
        <dbReference type="ARBA" id="ARBA00022741"/>
    </source>
</evidence>
<dbReference type="InterPro" id="IPR010559">
    <property type="entry name" value="Sig_transdc_His_kin_internal"/>
</dbReference>
<dbReference type="OrthoDB" id="9776552at2"/>
<keyword evidence="12" id="KW-1185">Reference proteome</keyword>
<proteinExistence type="predicted"/>
<organism evidence="11 12">
    <name type="scientific">Gracilibacillus orientalis</name>
    <dbReference type="NCBI Taxonomy" id="334253"/>
    <lineage>
        <taxon>Bacteria</taxon>
        <taxon>Bacillati</taxon>
        <taxon>Bacillota</taxon>
        <taxon>Bacilli</taxon>
        <taxon>Bacillales</taxon>
        <taxon>Bacillaceae</taxon>
        <taxon>Gracilibacillus</taxon>
    </lineage>
</organism>
<feature type="transmembrane region" description="Helical" evidence="9">
    <location>
        <begin position="21"/>
        <end position="41"/>
    </location>
</feature>
<comment type="catalytic activity">
    <reaction evidence="1">
        <text>ATP + protein L-histidine = ADP + protein N-phospho-L-histidine.</text>
        <dbReference type="EC" id="2.7.13.3"/>
    </reaction>
</comment>
<evidence type="ECO:0000256" key="5">
    <source>
        <dbReference type="ARBA" id="ARBA00022777"/>
    </source>
</evidence>
<dbReference type="SUPFAM" id="SSF55874">
    <property type="entry name" value="ATPase domain of HSP90 chaperone/DNA topoisomerase II/histidine kinase"/>
    <property type="match status" value="1"/>
</dbReference>
<evidence type="ECO:0000313" key="12">
    <source>
        <dbReference type="Proteomes" id="UP000198565"/>
    </source>
</evidence>
<keyword evidence="8" id="KW-0175">Coiled coil</keyword>
<dbReference type="InterPro" id="IPR005467">
    <property type="entry name" value="His_kinase_dom"/>
</dbReference>
<reference evidence="12" key="1">
    <citation type="submission" date="2016-10" db="EMBL/GenBank/DDBJ databases">
        <authorList>
            <person name="Varghese N."/>
            <person name="Submissions S."/>
        </authorList>
    </citation>
    <scope>NUCLEOTIDE SEQUENCE [LARGE SCALE GENOMIC DNA]</scope>
    <source>
        <strain evidence="12">CGMCC 1.4250</strain>
    </source>
</reference>
<dbReference type="Gene3D" id="3.30.565.10">
    <property type="entry name" value="Histidine kinase-like ATPase, C-terminal domain"/>
    <property type="match status" value="1"/>
</dbReference>
<keyword evidence="7" id="KW-0902">Two-component regulatory system</keyword>
<evidence type="ECO:0000256" key="6">
    <source>
        <dbReference type="ARBA" id="ARBA00022840"/>
    </source>
</evidence>
<evidence type="ECO:0000256" key="3">
    <source>
        <dbReference type="ARBA" id="ARBA00022679"/>
    </source>
</evidence>
<dbReference type="InterPro" id="IPR003594">
    <property type="entry name" value="HATPase_dom"/>
</dbReference>
<dbReference type="PANTHER" id="PTHR34220:SF7">
    <property type="entry name" value="SENSOR HISTIDINE KINASE YPDA"/>
    <property type="match status" value="1"/>
</dbReference>
<evidence type="ECO:0000256" key="1">
    <source>
        <dbReference type="ARBA" id="ARBA00000085"/>
    </source>
</evidence>
<keyword evidence="5 11" id="KW-0418">Kinase</keyword>
<dbReference type="GO" id="GO:0005524">
    <property type="term" value="F:ATP binding"/>
    <property type="evidence" value="ECO:0007669"/>
    <property type="project" value="UniProtKB-KW"/>
</dbReference>
<dbReference type="InterPro" id="IPR050640">
    <property type="entry name" value="Bact_2-comp_sensor_kinase"/>
</dbReference>
<dbReference type="EC" id="2.7.13.3" evidence="2"/>
<dbReference type="InterPro" id="IPR036890">
    <property type="entry name" value="HATPase_C_sf"/>
</dbReference>
<dbReference type="Gene3D" id="6.10.340.10">
    <property type="match status" value="1"/>
</dbReference>
<gene>
    <name evidence="11" type="ORF">SAMN04487943_101556</name>
</gene>
<sequence>MKRLFREVVAFFEKLSLKSRISLVFALSTFLLLMFTIMFSYQSMSNILTNKLHATFNSNLQQIRLSMENTIEDLNYVAQQIAFSENLTFKLDDYLHSSPSYDRVKVYEEIKNELNVITFSNPGIGLSLLYLKENDKYFFYNHGVKEEFSLDNDPLLDEGYNMHTYGPHISMEQYKDKYVLSVARKLDVNYADDIYIYLESNLDLTKDLLEVDNVLNHADYIISDDTKHIIYSENATFPVNSSFDSNDKGYGKNNGFYWFEEPTDKGWSIIALIPISEYNEEMNQWVILMIYIAILFVFISLVVSLLLWKTLYKPLNEFRHEIKLMGNNNFHSEIVHTKIPEFVDLIGRFRNMRVQIVSLIQEIEQKERKRADLEVEKLKHQINPHFLMNTLDTAKWLAISGDKKELTGLLTSLNKLLYYNMGKLGILSTLEEEIDSMKQYLMLQQIRYDFEYVTNVNVPENVLLAPIPRFILQPLVENSLYHGLVDEGTIDITINLEGEMIVIEVRDDGRGMTREKMNEILNNQVFKQTKNGMGIGLNYVKRMMERTYGKYAEIEMDSMVGEGTIVRLRIPYIKGDMK</sequence>
<evidence type="ECO:0000256" key="2">
    <source>
        <dbReference type="ARBA" id="ARBA00012438"/>
    </source>
</evidence>
<dbReference type="Proteomes" id="UP000198565">
    <property type="component" value="Unassembled WGS sequence"/>
</dbReference>
<evidence type="ECO:0000256" key="8">
    <source>
        <dbReference type="SAM" id="Coils"/>
    </source>
</evidence>
<dbReference type="AlphaFoldDB" id="A0A1I4HP92"/>
<dbReference type="STRING" id="334253.SAMN04487943_101556"/>
<keyword evidence="6" id="KW-0067">ATP-binding</keyword>
<dbReference type="Pfam" id="PF02518">
    <property type="entry name" value="HATPase_c"/>
    <property type="match status" value="1"/>
</dbReference>
<evidence type="ECO:0000313" key="11">
    <source>
        <dbReference type="EMBL" id="SFL43914.1"/>
    </source>
</evidence>
<dbReference type="RefSeq" id="WP_091480804.1">
    <property type="nucleotide sequence ID" value="NZ_FOTR01000001.1"/>
</dbReference>
<evidence type="ECO:0000259" key="10">
    <source>
        <dbReference type="PROSITE" id="PS50109"/>
    </source>
</evidence>
<feature type="coiled-coil region" evidence="8">
    <location>
        <begin position="349"/>
        <end position="383"/>
    </location>
</feature>
<protein>
    <recommendedName>
        <fullName evidence="2">histidine kinase</fullName>
        <ecNumber evidence="2">2.7.13.3</ecNumber>
    </recommendedName>
</protein>
<evidence type="ECO:0000256" key="7">
    <source>
        <dbReference type="ARBA" id="ARBA00023012"/>
    </source>
</evidence>
<feature type="transmembrane region" description="Helical" evidence="9">
    <location>
        <begin position="285"/>
        <end position="308"/>
    </location>
</feature>
<keyword evidence="9" id="KW-1133">Transmembrane helix</keyword>
<accession>A0A1I4HP92</accession>
<dbReference type="PROSITE" id="PS50109">
    <property type="entry name" value="HIS_KIN"/>
    <property type="match status" value="1"/>
</dbReference>
<keyword evidence="9" id="KW-0472">Membrane</keyword>